<reference evidence="1" key="2">
    <citation type="submission" date="2025-08" db="UniProtKB">
        <authorList>
            <consortium name="Ensembl"/>
        </authorList>
    </citation>
    <scope>IDENTIFICATION</scope>
</reference>
<evidence type="ECO:0000313" key="1">
    <source>
        <dbReference type="Ensembl" id="ENSOARP00020042666.1"/>
    </source>
</evidence>
<name>A0AC11DBZ6_SHEEP</name>
<dbReference type="Ensembl" id="ENSOART00020044667.1">
    <property type="protein sequence ID" value="ENSOARP00020042666.1"/>
    <property type="gene ID" value="ENSOARG00020040510.1"/>
</dbReference>
<reference evidence="1" key="1">
    <citation type="submission" date="2020-11" db="EMBL/GenBank/DDBJ databases">
        <authorList>
            <person name="Davenport K.M."/>
            <person name="Bickhart D.M."/>
            <person name="Smith T.P.L."/>
            <person name="Murdoch B.M."/>
            <person name="Rosen B.D."/>
        </authorList>
    </citation>
    <scope>NUCLEOTIDE SEQUENCE [LARGE SCALE GENOMIC DNA]</scope>
    <source>
        <strain evidence="1">OAR_USU_Benz2616</strain>
    </source>
</reference>
<reference evidence="1" key="3">
    <citation type="submission" date="2025-09" db="UniProtKB">
        <authorList>
            <consortium name="Ensembl"/>
        </authorList>
    </citation>
    <scope>IDENTIFICATION</scope>
</reference>
<proteinExistence type="predicted"/>
<organism evidence="1">
    <name type="scientific">Ovis aries</name>
    <name type="common">Sheep</name>
    <dbReference type="NCBI Taxonomy" id="9940"/>
    <lineage>
        <taxon>Eukaryota</taxon>
        <taxon>Metazoa</taxon>
        <taxon>Chordata</taxon>
        <taxon>Craniata</taxon>
        <taxon>Vertebrata</taxon>
        <taxon>Euteleostomi</taxon>
        <taxon>Mammalia</taxon>
        <taxon>Eutheria</taxon>
        <taxon>Laurasiatheria</taxon>
        <taxon>Artiodactyla</taxon>
        <taxon>Ruminantia</taxon>
        <taxon>Pecora</taxon>
        <taxon>Bovidae</taxon>
        <taxon>Caprinae</taxon>
        <taxon>Ovis</taxon>
    </lineage>
</organism>
<protein>
    <submittedName>
        <fullName evidence="1">Uncharacterized protein</fullName>
    </submittedName>
</protein>
<accession>A0AC11DBZ6</accession>
<sequence length="114" mass="13201">MPSSWIAGSYVSSIFSFLRNLHTVFHSDCTNSYSYKQCRRVPFSPHPLQRLLLVDFLIIAFLTGVRWYFIVVLICFSPIISDVEHLVMCLLAIYTLSLEKCLGLFFDWVVQVLC</sequence>